<dbReference type="Proteomes" id="UP000016986">
    <property type="component" value="Unassembled WGS sequence"/>
</dbReference>
<name>U3A771_9EURY</name>
<reference evidence="1 2" key="1">
    <citation type="submission" date="2013-09" db="EMBL/GenBank/DDBJ databases">
        <title>Whole genome sequencing of Halarchaeum acidiphilum strain MH1-52-1.</title>
        <authorList>
            <person name="Shimane Y."/>
            <person name="Minegishi H."/>
            <person name="Nishi S."/>
            <person name="Echigo A."/>
            <person name="Shuto A."/>
            <person name="Konishi M."/>
            <person name="Ito T."/>
            <person name="Ohkuma M."/>
            <person name="Ohta Y."/>
            <person name="Nagano Y."/>
            <person name="Tsubouchi T."/>
            <person name="Mori K."/>
            <person name="Usui K."/>
            <person name="Kamekura M."/>
            <person name="Usami R."/>
            <person name="Takaki Y."/>
            <person name="Hatada Y."/>
        </authorList>
    </citation>
    <scope>NUCLEOTIDE SEQUENCE [LARGE SCALE GENOMIC DNA]</scope>
    <source>
        <strain evidence="1 2">JCM 16109</strain>
    </source>
</reference>
<dbReference type="SUPFAM" id="SSF53649">
    <property type="entry name" value="Alkaline phosphatase-like"/>
    <property type="match status" value="1"/>
</dbReference>
<comment type="caution">
    <text evidence="1">The sequence shown here is derived from an EMBL/GenBank/DDBJ whole genome shotgun (WGS) entry which is preliminary data.</text>
</comment>
<protein>
    <submittedName>
        <fullName evidence="1">Uncharacterized protein</fullName>
    </submittedName>
</protein>
<accession>U3A771</accession>
<keyword evidence="2" id="KW-1185">Reference proteome</keyword>
<dbReference type="eggNOG" id="arCOG04525">
    <property type="taxonomic scope" value="Archaea"/>
</dbReference>
<organism evidence="1 2">
    <name type="scientific">Halarchaeum acidiphilum MH1-52-1</name>
    <dbReference type="NCBI Taxonomy" id="1261545"/>
    <lineage>
        <taxon>Archaea</taxon>
        <taxon>Methanobacteriati</taxon>
        <taxon>Methanobacteriota</taxon>
        <taxon>Stenosarchaea group</taxon>
        <taxon>Halobacteria</taxon>
        <taxon>Halobacteriales</taxon>
        <taxon>Halobacteriaceae</taxon>
    </lineage>
</organism>
<gene>
    <name evidence="1" type="ORF">MBEHAL_2279</name>
</gene>
<sequence>MQPHVPFVSNPDLGVYTRPEDFGEGFADIWSRVGESLTHEEVWTAYRQNLRDVLDDVEILLENLDAERVAITADHGNAIGELGYAGHPRDVLLPCIRKVPWIPTSAADRHTYEPELEQPDKHREVDVEGRLKDLGYL</sequence>
<dbReference type="InterPro" id="IPR017850">
    <property type="entry name" value="Alkaline_phosphatase_core_sf"/>
</dbReference>
<dbReference type="Gene3D" id="3.40.720.10">
    <property type="entry name" value="Alkaline Phosphatase, subunit A"/>
    <property type="match status" value="1"/>
</dbReference>
<evidence type="ECO:0000313" key="2">
    <source>
        <dbReference type="Proteomes" id="UP000016986"/>
    </source>
</evidence>
<dbReference type="EMBL" id="BATA01000072">
    <property type="protein sequence ID" value="GAD53519.1"/>
    <property type="molecule type" value="Genomic_DNA"/>
</dbReference>
<evidence type="ECO:0000313" key="1">
    <source>
        <dbReference type="EMBL" id="GAD53519.1"/>
    </source>
</evidence>
<proteinExistence type="predicted"/>
<dbReference type="AlphaFoldDB" id="U3A771"/>